<dbReference type="PANTHER" id="PTHR13113:SF1">
    <property type="entry name" value="EVOLUTIONARILY CONSERVED SIGNALING INTERMEDIATE IN TOLL PATHWAY, MITOCHONDRIAL"/>
    <property type="match status" value="1"/>
</dbReference>
<evidence type="ECO:0000256" key="3">
    <source>
        <dbReference type="ARBA" id="ARBA00004496"/>
    </source>
</evidence>
<evidence type="ECO:0000256" key="4">
    <source>
        <dbReference type="ARBA" id="ARBA00007674"/>
    </source>
</evidence>
<keyword evidence="8" id="KW-0391">Immunity</keyword>
<organism evidence="13 14">
    <name type="scientific">Meloidogyne hapla</name>
    <name type="common">Root-knot nematode worm</name>
    <dbReference type="NCBI Taxonomy" id="6305"/>
    <lineage>
        <taxon>Eukaryota</taxon>
        <taxon>Metazoa</taxon>
        <taxon>Ecdysozoa</taxon>
        <taxon>Nematoda</taxon>
        <taxon>Chromadorea</taxon>
        <taxon>Rhabditida</taxon>
        <taxon>Tylenchina</taxon>
        <taxon>Tylenchomorpha</taxon>
        <taxon>Tylenchoidea</taxon>
        <taxon>Meloidogynidae</taxon>
        <taxon>Meloidogyninae</taxon>
        <taxon>Meloidogyne</taxon>
    </lineage>
</organism>
<dbReference type="Proteomes" id="UP000095281">
    <property type="component" value="Unplaced"/>
</dbReference>
<protein>
    <recommendedName>
        <fullName evidence="5">Evolutionarily conserved signaling intermediate in Toll pathway, mitochondrial</fullName>
    </recommendedName>
</protein>
<dbReference type="GO" id="GO:0007178">
    <property type="term" value="P:cell surface receptor protein serine/threonine kinase signaling pathway"/>
    <property type="evidence" value="ECO:0007669"/>
    <property type="project" value="TreeGrafter"/>
</dbReference>
<comment type="subcellular location">
    <subcellularLocation>
        <location evidence="3">Cytoplasm</location>
    </subcellularLocation>
    <subcellularLocation>
        <location evidence="2">Mitochondrion</location>
    </subcellularLocation>
    <subcellularLocation>
        <location evidence="1">Nucleus</location>
    </subcellularLocation>
</comment>
<dbReference type="Pfam" id="PF14784">
    <property type="entry name" value="ECSIT_C"/>
    <property type="match status" value="1"/>
</dbReference>
<evidence type="ECO:0000259" key="12">
    <source>
        <dbReference type="SMART" id="SM01284"/>
    </source>
</evidence>
<dbReference type="InterPro" id="IPR010418">
    <property type="entry name" value="ECSIT"/>
</dbReference>
<evidence type="ECO:0000256" key="11">
    <source>
        <dbReference type="ARBA" id="ARBA00023242"/>
    </source>
</evidence>
<keyword evidence="11" id="KW-0539">Nucleus</keyword>
<keyword evidence="10" id="KW-0496">Mitochondrion</keyword>
<dbReference type="Pfam" id="PF06239">
    <property type="entry name" value="ECSIT_N"/>
    <property type="match status" value="1"/>
</dbReference>
<evidence type="ECO:0000313" key="14">
    <source>
        <dbReference type="WBParaSite" id="MhA1_Contig688.frz3.gene10"/>
    </source>
</evidence>
<dbReference type="WBParaSite" id="MhA1_Contig688.frz3.gene10">
    <property type="protein sequence ID" value="MhA1_Contig688.frz3.gene10"/>
    <property type="gene ID" value="MhA1_Contig688.frz3.gene10"/>
</dbReference>
<accession>A0A1I8BVT4</accession>
<dbReference type="InterPro" id="IPR046448">
    <property type="entry name" value="ECSIT_N"/>
</dbReference>
<dbReference type="PANTHER" id="PTHR13113">
    <property type="entry name" value="ECSIT EVOLUTIONARILY CONSERVED SIGNALING INTERMEDIATE IN TOLL PATHWAYS"/>
    <property type="match status" value="1"/>
</dbReference>
<dbReference type="GO" id="GO:0005634">
    <property type="term" value="C:nucleus"/>
    <property type="evidence" value="ECO:0007669"/>
    <property type="project" value="UniProtKB-SubCell"/>
</dbReference>
<proteinExistence type="inferred from homology"/>
<evidence type="ECO:0000256" key="7">
    <source>
        <dbReference type="ARBA" id="ARBA00022588"/>
    </source>
</evidence>
<keyword evidence="7" id="KW-0399">Innate immunity</keyword>
<evidence type="ECO:0000313" key="13">
    <source>
        <dbReference type="Proteomes" id="UP000095281"/>
    </source>
</evidence>
<sequence length="445" mass="52067">MLKSLFIRNSRQCFLLRREKLVYVRIFQANQCSSKPHYKPTQPIIWDEFFQKESDVADKTKEAFLRCIKLFVMSRGKRGGGQVEFINAGRNNLQAFGVHKDLDVYKELLKVFPEGDLVPENQLQNAFWHYPLHQECAIKLMDEMETHGVIPDKELHDIMASRFGTWGYCTKKVKRQLYWLPKLKYTNNYLDRRLVEGKKLMDVELARVALKTMCRDAGTQITSFKGPFLEVQDRFNWVVSAQSPLQKKLIWDLPDDCTCYVDGPFRVWVRERMLNYLVLSAPPTIAEDEEWVDLRTSHNIETPEELHRRLWDEGPQINVHQQSDQTILALAILGIHSNEYASAQSFTRGEQKALQYQRCISTEANSKRHFQISTRSGQDKKRLVYFVLLLDELFEPQVVRRFDPAWRHIGLGKRSNKRQSSGTREQEADVHNERLHLALIGLGRK</sequence>
<comment type="similarity">
    <text evidence="4">Belongs to the ECSIT family.</text>
</comment>
<dbReference type="InterPro" id="IPR029342">
    <property type="entry name" value="ECIST_C"/>
</dbReference>
<evidence type="ECO:0000256" key="2">
    <source>
        <dbReference type="ARBA" id="ARBA00004173"/>
    </source>
</evidence>
<evidence type="ECO:0000256" key="1">
    <source>
        <dbReference type="ARBA" id="ARBA00004123"/>
    </source>
</evidence>
<evidence type="ECO:0000256" key="10">
    <source>
        <dbReference type="ARBA" id="ARBA00023128"/>
    </source>
</evidence>
<name>A0A1I8BVT4_MELHA</name>
<reference evidence="14" key="1">
    <citation type="submission" date="2016-11" db="UniProtKB">
        <authorList>
            <consortium name="WormBaseParasite"/>
        </authorList>
    </citation>
    <scope>IDENTIFICATION</scope>
</reference>
<evidence type="ECO:0000256" key="6">
    <source>
        <dbReference type="ARBA" id="ARBA00022490"/>
    </source>
</evidence>
<keyword evidence="6" id="KW-0963">Cytoplasm</keyword>
<evidence type="ECO:0000256" key="9">
    <source>
        <dbReference type="ARBA" id="ARBA00022946"/>
    </source>
</evidence>
<keyword evidence="9" id="KW-0809">Transit peptide</keyword>
<evidence type="ECO:0000256" key="8">
    <source>
        <dbReference type="ARBA" id="ARBA00022859"/>
    </source>
</evidence>
<dbReference type="AlphaFoldDB" id="A0A1I8BVT4"/>
<dbReference type="SMART" id="SM01284">
    <property type="entry name" value="ECSIT_Cterm"/>
    <property type="match status" value="1"/>
</dbReference>
<feature type="domain" description="ECSIT C-terminal" evidence="12">
    <location>
        <begin position="243"/>
        <end position="355"/>
    </location>
</feature>
<dbReference type="GO" id="GO:0045087">
    <property type="term" value="P:innate immune response"/>
    <property type="evidence" value="ECO:0007669"/>
    <property type="project" value="UniProtKB-KW"/>
</dbReference>
<evidence type="ECO:0000256" key="5">
    <source>
        <dbReference type="ARBA" id="ARBA00019998"/>
    </source>
</evidence>
<dbReference type="GO" id="GO:0005739">
    <property type="term" value="C:mitochondrion"/>
    <property type="evidence" value="ECO:0007669"/>
    <property type="project" value="UniProtKB-SubCell"/>
</dbReference>
<keyword evidence="13" id="KW-1185">Reference proteome</keyword>